<evidence type="ECO:0000256" key="1">
    <source>
        <dbReference type="SAM" id="MobiDB-lite"/>
    </source>
</evidence>
<dbReference type="EMBL" id="JAWZYT010004531">
    <property type="protein sequence ID" value="KAK4293493.1"/>
    <property type="molecule type" value="Genomic_DNA"/>
</dbReference>
<comment type="caution">
    <text evidence="2">The sequence shown here is derived from an EMBL/GenBank/DDBJ whole genome shotgun (WGS) entry which is preliminary data.</text>
</comment>
<organism evidence="2 3">
    <name type="scientific">Petrolisthes manimaculis</name>
    <dbReference type="NCBI Taxonomy" id="1843537"/>
    <lineage>
        <taxon>Eukaryota</taxon>
        <taxon>Metazoa</taxon>
        <taxon>Ecdysozoa</taxon>
        <taxon>Arthropoda</taxon>
        <taxon>Crustacea</taxon>
        <taxon>Multicrustacea</taxon>
        <taxon>Malacostraca</taxon>
        <taxon>Eumalacostraca</taxon>
        <taxon>Eucarida</taxon>
        <taxon>Decapoda</taxon>
        <taxon>Pleocyemata</taxon>
        <taxon>Anomura</taxon>
        <taxon>Galatheoidea</taxon>
        <taxon>Porcellanidae</taxon>
        <taxon>Petrolisthes</taxon>
    </lineage>
</organism>
<name>A0AAE1TPR8_9EUCA</name>
<evidence type="ECO:0000313" key="3">
    <source>
        <dbReference type="Proteomes" id="UP001292094"/>
    </source>
</evidence>
<evidence type="ECO:0000313" key="2">
    <source>
        <dbReference type="EMBL" id="KAK4293493.1"/>
    </source>
</evidence>
<feature type="region of interest" description="Disordered" evidence="1">
    <location>
        <begin position="1"/>
        <end position="73"/>
    </location>
</feature>
<proteinExistence type="predicted"/>
<protein>
    <submittedName>
        <fullName evidence="2">Uncharacterized protein</fullName>
    </submittedName>
</protein>
<reference evidence="2" key="1">
    <citation type="submission" date="2023-11" db="EMBL/GenBank/DDBJ databases">
        <title>Genome assemblies of two species of porcelain crab, Petrolisthes cinctipes and Petrolisthes manimaculis (Anomura: Porcellanidae).</title>
        <authorList>
            <person name="Angst P."/>
        </authorList>
    </citation>
    <scope>NUCLEOTIDE SEQUENCE</scope>
    <source>
        <strain evidence="2">PB745_02</strain>
        <tissue evidence="2">Gill</tissue>
    </source>
</reference>
<keyword evidence="3" id="KW-1185">Reference proteome</keyword>
<accession>A0AAE1TPR8</accession>
<gene>
    <name evidence="2" type="ORF">Pmani_033814</name>
</gene>
<sequence>MRRKKEERLERGREGAGREMRRKKAEMLGARERGGWLGDEEEKGGEVGSEGAREGGVWLGDEEEKSGDVVGFG</sequence>
<feature type="compositionally biased region" description="Basic and acidic residues" evidence="1">
    <location>
        <begin position="1"/>
        <end position="34"/>
    </location>
</feature>
<dbReference type="Proteomes" id="UP001292094">
    <property type="component" value="Unassembled WGS sequence"/>
</dbReference>
<dbReference type="AlphaFoldDB" id="A0AAE1TPR8"/>